<dbReference type="Proteomes" id="UP001055879">
    <property type="component" value="Linkage Group LG14"/>
</dbReference>
<evidence type="ECO:0000313" key="2">
    <source>
        <dbReference type="Proteomes" id="UP001055879"/>
    </source>
</evidence>
<keyword evidence="2" id="KW-1185">Reference proteome</keyword>
<comment type="caution">
    <text evidence="1">The sequence shown here is derived from an EMBL/GenBank/DDBJ whole genome shotgun (WGS) entry which is preliminary data.</text>
</comment>
<proteinExistence type="predicted"/>
<sequence length="71" mass="7859">MRGETEESESQNALCLKSVEDFNLDSLIPVNIMVMGGRVLSKSLFPCPLFFSIAPSLSCLSFPDRIPHPVF</sequence>
<reference evidence="2" key="1">
    <citation type="journal article" date="2022" name="Mol. Ecol. Resour.">
        <title>The genomes of chicory, endive, great burdock and yacon provide insights into Asteraceae palaeo-polyploidization history and plant inulin production.</title>
        <authorList>
            <person name="Fan W."/>
            <person name="Wang S."/>
            <person name="Wang H."/>
            <person name="Wang A."/>
            <person name="Jiang F."/>
            <person name="Liu H."/>
            <person name="Zhao H."/>
            <person name="Xu D."/>
            <person name="Zhang Y."/>
        </authorList>
    </citation>
    <scope>NUCLEOTIDE SEQUENCE [LARGE SCALE GENOMIC DNA]</scope>
    <source>
        <strain evidence="2">cv. Niubang</strain>
    </source>
</reference>
<accession>A0ACB8Y296</accession>
<gene>
    <name evidence="1" type="ORF">L6452_37412</name>
</gene>
<organism evidence="1 2">
    <name type="scientific">Arctium lappa</name>
    <name type="common">Greater burdock</name>
    <name type="synonym">Lappa major</name>
    <dbReference type="NCBI Taxonomy" id="4217"/>
    <lineage>
        <taxon>Eukaryota</taxon>
        <taxon>Viridiplantae</taxon>
        <taxon>Streptophyta</taxon>
        <taxon>Embryophyta</taxon>
        <taxon>Tracheophyta</taxon>
        <taxon>Spermatophyta</taxon>
        <taxon>Magnoliopsida</taxon>
        <taxon>eudicotyledons</taxon>
        <taxon>Gunneridae</taxon>
        <taxon>Pentapetalae</taxon>
        <taxon>asterids</taxon>
        <taxon>campanulids</taxon>
        <taxon>Asterales</taxon>
        <taxon>Asteraceae</taxon>
        <taxon>Carduoideae</taxon>
        <taxon>Cardueae</taxon>
        <taxon>Arctiinae</taxon>
        <taxon>Arctium</taxon>
    </lineage>
</organism>
<reference evidence="1 2" key="2">
    <citation type="journal article" date="2022" name="Mol. Ecol. Resour.">
        <title>The genomes of chicory, endive, great burdock and yacon provide insights into Asteraceae paleo-polyploidization history and plant inulin production.</title>
        <authorList>
            <person name="Fan W."/>
            <person name="Wang S."/>
            <person name="Wang H."/>
            <person name="Wang A."/>
            <person name="Jiang F."/>
            <person name="Liu H."/>
            <person name="Zhao H."/>
            <person name="Xu D."/>
            <person name="Zhang Y."/>
        </authorList>
    </citation>
    <scope>NUCLEOTIDE SEQUENCE [LARGE SCALE GENOMIC DNA]</scope>
    <source>
        <strain evidence="2">cv. Niubang</strain>
    </source>
</reference>
<name>A0ACB8Y296_ARCLA</name>
<evidence type="ECO:0000313" key="1">
    <source>
        <dbReference type="EMBL" id="KAI3678131.1"/>
    </source>
</evidence>
<protein>
    <submittedName>
        <fullName evidence="1">Uncharacterized protein</fullName>
    </submittedName>
</protein>
<dbReference type="EMBL" id="CM042060">
    <property type="protein sequence ID" value="KAI3678131.1"/>
    <property type="molecule type" value="Genomic_DNA"/>
</dbReference>